<feature type="region of interest" description="Disordered" evidence="1">
    <location>
        <begin position="1"/>
        <end position="83"/>
    </location>
</feature>
<organism evidence="2 3">
    <name type="scientific">Prorocentrum cordatum</name>
    <dbReference type="NCBI Taxonomy" id="2364126"/>
    <lineage>
        <taxon>Eukaryota</taxon>
        <taxon>Sar</taxon>
        <taxon>Alveolata</taxon>
        <taxon>Dinophyceae</taxon>
        <taxon>Prorocentrales</taxon>
        <taxon>Prorocentraceae</taxon>
        <taxon>Prorocentrum</taxon>
    </lineage>
</organism>
<name>A0ABN9QNJ6_9DINO</name>
<keyword evidence="3" id="KW-1185">Reference proteome</keyword>
<dbReference type="EMBL" id="CAUYUJ010003745">
    <property type="protein sequence ID" value="CAK0806573.1"/>
    <property type="molecule type" value="Genomic_DNA"/>
</dbReference>
<feature type="non-terminal residue" evidence="2">
    <location>
        <position position="1"/>
    </location>
</feature>
<gene>
    <name evidence="2" type="ORF">PCOR1329_LOCUS12755</name>
</gene>
<sequence length="83" mass="8236">SMGKKKMGHPDHSGQRQMSRTEYVSLAERELGLGGAGGAAASQDAPGTGRSGGQGSSRNRSNEAAAPLAATAPPASGRKSSGQ</sequence>
<evidence type="ECO:0000313" key="2">
    <source>
        <dbReference type="EMBL" id="CAK0806573.1"/>
    </source>
</evidence>
<dbReference type="Proteomes" id="UP001189429">
    <property type="component" value="Unassembled WGS sequence"/>
</dbReference>
<feature type="non-terminal residue" evidence="2">
    <location>
        <position position="83"/>
    </location>
</feature>
<evidence type="ECO:0000313" key="3">
    <source>
        <dbReference type="Proteomes" id="UP001189429"/>
    </source>
</evidence>
<feature type="compositionally biased region" description="Low complexity" evidence="1">
    <location>
        <begin position="56"/>
        <end position="75"/>
    </location>
</feature>
<proteinExistence type="predicted"/>
<protein>
    <submittedName>
        <fullName evidence="2">Uncharacterized protein</fullName>
    </submittedName>
</protein>
<evidence type="ECO:0000256" key="1">
    <source>
        <dbReference type="SAM" id="MobiDB-lite"/>
    </source>
</evidence>
<accession>A0ABN9QNJ6</accession>
<reference evidence="2" key="1">
    <citation type="submission" date="2023-10" db="EMBL/GenBank/DDBJ databases">
        <authorList>
            <person name="Chen Y."/>
            <person name="Shah S."/>
            <person name="Dougan E. K."/>
            <person name="Thang M."/>
            <person name="Chan C."/>
        </authorList>
    </citation>
    <scope>NUCLEOTIDE SEQUENCE [LARGE SCALE GENOMIC DNA]</scope>
</reference>
<comment type="caution">
    <text evidence="2">The sequence shown here is derived from an EMBL/GenBank/DDBJ whole genome shotgun (WGS) entry which is preliminary data.</text>
</comment>